<gene>
    <name evidence="2" type="ORF">GCM10025864_17920</name>
</gene>
<sequence>MTAVVTSRLPLVRRLVLVYLALGLATVVTLVVVSIAAPDDVTPQAWVRGVIVAGTAFLTLRFVQGAIRREHRALLRLRLVLTVLCVAVLAVLAFLPLPGWMIVEQGVCAVVLLVAAVLAWREPDRSVR</sequence>
<evidence type="ECO:0000256" key="1">
    <source>
        <dbReference type="SAM" id="Phobius"/>
    </source>
</evidence>
<proteinExistence type="predicted"/>
<name>A0ABQ6I1K3_9MICO</name>
<dbReference type="RefSeq" id="WP_284292926.1">
    <property type="nucleotide sequence ID" value="NZ_BSUK01000001.1"/>
</dbReference>
<keyword evidence="1" id="KW-1133">Transmembrane helix</keyword>
<keyword evidence="1" id="KW-0812">Transmembrane</keyword>
<evidence type="ECO:0000313" key="3">
    <source>
        <dbReference type="Proteomes" id="UP001157091"/>
    </source>
</evidence>
<feature type="transmembrane region" description="Helical" evidence="1">
    <location>
        <begin position="43"/>
        <end position="63"/>
    </location>
</feature>
<organism evidence="2 3">
    <name type="scientific">Luteimicrobium album</name>
    <dbReference type="NCBI Taxonomy" id="1054550"/>
    <lineage>
        <taxon>Bacteria</taxon>
        <taxon>Bacillati</taxon>
        <taxon>Actinomycetota</taxon>
        <taxon>Actinomycetes</taxon>
        <taxon>Micrococcales</taxon>
        <taxon>Luteimicrobium</taxon>
    </lineage>
</organism>
<feature type="transmembrane region" description="Helical" evidence="1">
    <location>
        <begin position="16"/>
        <end position="37"/>
    </location>
</feature>
<dbReference type="EMBL" id="BSUK01000001">
    <property type="protein sequence ID" value="GMA24033.1"/>
    <property type="molecule type" value="Genomic_DNA"/>
</dbReference>
<feature type="transmembrane region" description="Helical" evidence="1">
    <location>
        <begin position="101"/>
        <end position="120"/>
    </location>
</feature>
<accession>A0ABQ6I1K3</accession>
<evidence type="ECO:0000313" key="2">
    <source>
        <dbReference type="EMBL" id="GMA24033.1"/>
    </source>
</evidence>
<comment type="caution">
    <text evidence="2">The sequence shown here is derived from an EMBL/GenBank/DDBJ whole genome shotgun (WGS) entry which is preliminary data.</text>
</comment>
<reference evidence="3" key="1">
    <citation type="journal article" date="2019" name="Int. J. Syst. Evol. Microbiol.">
        <title>The Global Catalogue of Microorganisms (GCM) 10K type strain sequencing project: providing services to taxonomists for standard genome sequencing and annotation.</title>
        <authorList>
            <consortium name="The Broad Institute Genomics Platform"/>
            <consortium name="The Broad Institute Genome Sequencing Center for Infectious Disease"/>
            <person name="Wu L."/>
            <person name="Ma J."/>
        </authorList>
    </citation>
    <scope>NUCLEOTIDE SEQUENCE [LARGE SCALE GENOMIC DNA]</scope>
    <source>
        <strain evidence="3">NBRC 106348</strain>
    </source>
</reference>
<dbReference type="Proteomes" id="UP001157091">
    <property type="component" value="Unassembled WGS sequence"/>
</dbReference>
<feature type="transmembrane region" description="Helical" evidence="1">
    <location>
        <begin position="75"/>
        <end position="95"/>
    </location>
</feature>
<keyword evidence="1" id="KW-0472">Membrane</keyword>
<protein>
    <submittedName>
        <fullName evidence="2">Uncharacterized protein</fullName>
    </submittedName>
</protein>
<keyword evidence="3" id="KW-1185">Reference proteome</keyword>